<gene>
    <name evidence="3" type="ORF">SAMN05216575_1011607</name>
    <name evidence="2" type="ORF">SIM71_11250</name>
</gene>
<feature type="transmembrane region" description="Helical" evidence="1">
    <location>
        <begin position="20"/>
        <end position="41"/>
    </location>
</feature>
<reference evidence="2 5" key="2">
    <citation type="submission" date="2023-11" db="EMBL/GenBank/DDBJ databases">
        <title>MicrobeMod: A computational toolkit for identifying prokaryotic methylation and restriction-modification with nanopore sequencing.</title>
        <authorList>
            <person name="Crits-Christoph A."/>
            <person name="Kang S.C."/>
            <person name="Lee H."/>
            <person name="Ostrov N."/>
        </authorList>
    </citation>
    <scope>NUCLEOTIDE SEQUENCE [LARGE SCALE GENOMIC DNA]</scope>
    <source>
        <strain evidence="2 5">ATCC BAA-571</strain>
    </source>
</reference>
<keyword evidence="1" id="KW-1133">Transmembrane helix</keyword>
<name>A0A1G6YRK3_9GAMM</name>
<organism evidence="3 4">
    <name type="scientific">Ectopseudomonas alcaliphila</name>
    <dbReference type="NCBI Taxonomy" id="101564"/>
    <lineage>
        <taxon>Bacteria</taxon>
        <taxon>Pseudomonadati</taxon>
        <taxon>Pseudomonadota</taxon>
        <taxon>Gammaproteobacteria</taxon>
        <taxon>Pseudomonadales</taxon>
        <taxon>Pseudomonadaceae</taxon>
        <taxon>Ectopseudomonas</taxon>
    </lineage>
</organism>
<evidence type="ECO:0000256" key="1">
    <source>
        <dbReference type="SAM" id="Phobius"/>
    </source>
</evidence>
<keyword evidence="1" id="KW-0472">Membrane</keyword>
<sequence>MSKRQHRHRRPARNGLERRIQAVANLPEGYKLLLLPFLPAWLAPASWSLWGAAAGAFGIFICVAVALYSIHRNERTLAALLYGDEAHSVTTLFFSHLLQGLGLSIALFLPHLLLAGR</sequence>
<feature type="transmembrane region" description="Helical" evidence="1">
    <location>
        <begin position="47"/>
        <end position="70"/>
    </location>
</feature>
<dbReference type="Proteomes" id="UP001278050">
    <property type="component" value="Unassembled WGS sequence"/>
</dbReference>
<keyword evidence="5" id="KW-1185">Reference proteome</keyword>
<dbReference type="Proteomes" id="UP000182413">
    <property type="component" value="Unassembled WGS sequence"/>
</dbReference>
<dbReference type="RefSeq" id="WP_169716320.1">
    <property type="nucleotide sequence ID" value="NZ_CBCSET010000001.1"/>
</dbReference>
<feature type="transmembrane region" description="Helical" evidence="1">
    <location>
        <begin position="91"/>
        <end position="114"/>
    </location>
</feature>
<evidence type="ECO:0000313" key="3">
    <source>
        <dbReference type="EMBL" id="SDD92950.1"/>
    </source>
</evidence>
<evidence type="ECO:0000313" key="2">
    <source>
        <dbReference type="EMBL" id="MDX5992634.1"/>
    </source>
</evidence>
<accession>A0A1G6YRK3</accession>
<dbReference type="EMBL" id="FNAE01000001">
    <property type="protein sequence ID" value="SDD92950.1"/>
    <property type="molecule type" value="Genomic_DNA"/>
</dbReference>
<proteinExistence type="predicted"/>
<evidence type="ECO:0000313" key="5">
    <source>
        <dbReference type="Proteomes" id="UP001278050"/>
    </source>
</evidence>
<dbReference type="EMBL" id="JAWXXP010000001">
    <property type="protein sequence ID" value="MDX5992634.1"/>
    <property type="molecule type" value="Genomic_DNA"/>
</dbReference>
<evidence type="ECO:0000313" key="4">
    <source>
        <dbReference type="Proteomes" id="UP000182413"/>
    </source>
</evidence>
<reference evidence="3 4" key="1">
    <citation type="submission" date="2016-10" db="EMBL/GenBank/DDBJ databases">
        <authorList>
            <person name="de Groot N.N."/>
        </authorList>
    </citation>
    <scope>NUCLEOTIDE SEQUENCE [LARGE SCALE GENOMIC DNA]</scope>
    <source>
        <strain evidence="3 4">JCM 10630</strain>
    </source>
</reference>
<protein>
    <submittedName>
        <fullName evidence="3">Uncharacterized protein</fullName>
    </submittedName>
</protein>
<keyword evidence="1" id="KW-0812">Transmembrane</keyword>
<dbReference type="AlphaFoldDB" id="A0A1G6YRK3"/>